<gene>
    <name evidence="3" type="ORF">H480_34652</name>
</gene>
<dbReference type="PANTHER" id="PTHR13847">
    <property type="entry name" value="SARCOSINE DEHYDROGENASE-RELATED"/>
    <property type="match status" value="1"/>
</dbReference>
<dbReference type="InterPro" id="IPR006076">
    <property type="entry name" value="FAD-dep_OxRdtase"/>
</dbReference>
<dbReference type="AlphaFoldDB" id="R1I085"/>
<organism evidence="3 4">
    <name type="scientific">Amycolatopsis vancoresmycina DSM 44592</name>
    <dbReference type="NCBI Taxonomy" id="1292037"/>
    <lineage>
        <taxon>Bacteria</taxon>
        <taxon>Bacillati</taxon>
        <taxon>Actinomycetota</taxon>
        <taxon>Actinomycetes</taxon>
        <taxon>Pseudonocardiales</taxon>
        <taxon>Pseudonocardiaceae</taxon>
        <taxon>Amycolatopsis</taxon>
    </lineage>
</organism>
<reference evidence="3 4" key="1">
    <citation type="submission" date="2013-02" db="EMBL/GenBank/DDBJ databases">
        <title>Draft genome sequence of Amycolatopsis vancoresmycina strain DSM 44592T.</title>
        <authorList>
            <person name="Kumar S."/>
            <person name="Kaur N."/>
            <person name="Kaur C."/>
            <person name="Raghava G.P.S."/>
            <person name="Mayilraj S."/>
        </authorList>
    </citation>
    <scope>NUCLEOTIDE SEQUENCE [LARGE SCALE GENOMIC DNA]</scope>
    <source>
        <strain evidence="3 4">DSM 44592</strain>
    </source>
</reference>
<comment type="caution">
    <text evidence="3">The sequence shown here is derived from an EMBL/GenBank/DDBJ whole genome shotgun (WGS) entry which is preliminary data.</text>
</comment>
<dbReference type="Gene3D" id="3.50.50.60">
    <property type="entry name" value="FAD/NAD(P)-binding domain"/>
    <property type="match status" value="1"/>
</dbReference>
<dbReference type="GO" id="GO:0005737">
    <property type="term" value="C:cytoplasm"/>
    <property type="evidence" value="ECO:0007669"/>
    <property type="project" value="TreeGrafter"/>
</dbReference>
<dbReference type="InterPro" id="IPR036188">
    <property type="entry name" value="FAD/NAD-bd_sf"/>
</dbReference>
<dbReference type="eggNOG" id="COG0665">
    <property type="taxonomic scope" value="Bacteria"/>
</dbReference>
<accession>R1I085</accession>
<feature type="domain" description="FAD dependent oxidoreductase" evidence="2">
    <location>
        <begin position="2"/>
        <end position="120"/>
    </location>
</feature>
<evidence type="ECO:0000313" key="3">
    <source>
        <dbReference type="EMBL" id="EOD63899.1"/>
    </source>
</evidence>
<dbReference type="Pfam" id="PF01266">
    <property type="entry name" value="DAO"/>
    <property type="match status" value="1"/>
</dbReference>
<dbReference type="Proteomes" id="UP000014139">
    <property type="component" value="Unassembled WGS sequence"/>
</dbReference>
<keyword evidence="1" id="KW-0560">Oxidoreductase</keyword>
<dbReference type="PANTHER" id="PTHR13847:SF287">
    <property type="entry name" value="FAD-DEPENDENT OXIDOREDUCTASE DOMAIN-CONTAINING PROTEIN 1"/>
    <property type="match status" value="1"/>
</dbReference>
<dbReference type="GO" id="GO:0016491">
    <property type="term" value="F:oxidoreductase activity"/>
    <property type="evidence" value="ECO:0007669"/>
    <property type="project" value="UniProtKB-KW"/>
</dbReference>
<evidence type="ECO:0000313" key="4">
    <source>
        <dbReference type="Proteomes" id="UP000014139"/>
    </source>
</evidence>
<keyword evidence="4" id="KW-1185">Reference proteome</keyword>
<name>R1I085_9PSEU</name>
<proteinExistence type="predicted"/>
<dbReference type="SUPFAM" id="SSF51905">
    <property type="entry name" value="FAD/NAD(P)-binding domain"/>
    <property type="match status" value="1"/>
</dbReference>
<dbReference type="EMBL" id="AOUO01000576">
    <property type="protein sequence ID" value="EOD63899.1"/>
    <property type="molecule type" value="Genomic_DNA"/>
</dbReference>
<feature type="non-terminal residue" evidence="3">
    <location>
        <position position="121"/>
    </location>
</feature>
<evidence type="ECO:0000259" key="2">
    <source>
        <dbReference type="Pfam" id="PF01266"/>
    </source>
</evidence>
<sequence length="121" mass="12051">MVVIGAGIVGAACARELALAGFDVLVLDRGRPAGGSTSHGEGNILVSDKGPGAELALAQLSARLWPQLVAEFEPRAAAATEFDPKGSIVVATTEAGAAALLAFAGTQAAAGVRTERLDADP</sequence>
<protein>
    <submittedName>
        <fullName evidence="3">FAD-dependent oxidoreductase</fullName>
    </submittedName>
</protein>
<dbReference type="Gene3D" id="3.30.9.10">
    <property type="entry name" value="D-Amino Acid Oxidase, subunit A, domain 2"/>
    <property type="match status" value="1"/>
</dbReference>
<evidence type="ECO:0000256" key="1">
    <source>
        <dbReference type="ARBA" id="ARBA00023002"/>
    </source>
</evidence>